<evidence type="ECO:0000313" key="2">
    <source>
        <dbReference type="EMBL" id="KAF3857661.1"/>
    </source>
</evidence>
<protein>
    <submittedName>
        <fullName evidence="2">Uncharacterized protein</fullName>
    </submittedName>
</protein>
<evidence type="ECO:0000313" key="3">
    <source>
        <dbReference type="Proteomes" id="UP000518266"/>
    </source>
</evidence>
<name>A0A7J5Z917_DISMA</name>
<organism evidence="2 3">
    <name type="scientific">Dissostichus mawsoni</name>
    <name type="common">Antarctic cod</name>
    <dbReference type="NCBI Taxonomy" id="36200"/>
    <lineage>
        <taxon>Eukaryota</taxon>
        <taxon>Metazoa</taxon>
        <taxon>Chordata</taxon>
        <taxon>Craniata</taxon>
        <taxon>Vertebrata</taxon>
        <taxon>Euteleostomi</taxon>
        <taxon>Actinopterygii</taxon>
        <taxon>Neopterygii</taxon>
        <taxon>Teleostei</taxon>
        <taxon>Neoteleostei</taxon>
        <taxon>Acanthomorphata</taxon>
        <taxon>Eupercaria</taxon>
        <taxon>Perciformes</taxon>
        <taxon>Notothenioidei</taxon>
        <taxon>Nototheniidae</taxon>
        <taxon>Dissostichus</taxon>
    </lineage>
</organism>
<proteinExistence type="predicted"/>
<evidence type="ECO:0000256" key="1">
    <source>
        <dbReference type="SAM" id="MobiDB-lite"/>
    </source>
</evidence>
<dbReference type="Proteomes" id="UP000518266">
    <property type="component" value="Unassembled WGS sequence"/>
</dbReference>
<sequence length="232" mass="26539">MREHSFNFSPYTTGFSTVGTSIIRMEVMRVESDSLLLCRRRSSRSKETLMEYVREEHEGGRQEYDNCCDQQTIYSTQLRFSTTAAQAHKAVDVANAGQHPAEKQHQHHLGRSYQHGVVHRVADGQVAVKGHGRQQHEASSTKSGNKETWHRHKVRDTCTKPAPDSNRSDRITDNTKRYSNKNTKNKSELWPDSEEKPTSVRDEVTLNPADVMRRPQQTTRCDLRSTTTAKQS</sequence>
<keyword evidence="3" id="KW-1185">Reference proteome</keyword>
<feature type="compositionally biased region" description="Basic and acidic residues" evidence="1">
    <location>
        <begin position="185"/>
        <end position="204"/>
    </location>
</feature>
<dbReference type="EMBL" id="JAAKFY010000004">
    <property type="protein sequence ID" value="KAF3857661.1"/>
    <property type="molecule type" value="Genomic_DNA"/>
</dbReference>
<feature type="compositionally biased region" description="Basic and acidic residues" evidence="1">
    <location>
        <begin position="166"/>
        <end position="176"/>
    </location>
</feature>
<dbReference type="AlphaFoldDB" id="A0A7J5Z917"/>
<feature type="compositionally biased region" description="Polar residues" evidence="1">
    <location>
        <begin position="215"/>
        <end position="232"/>
    </location>
</feature>
<comment type="caution">
    <text evidence="2">The sequence shown here is derived from an EMBL/GenBank/DDBJ whole genome shotgun (WGS) entry which is preliminary data.</text>
</comment>
<gene>
    <name evidence="2" type="ORF">F7725_010862</name>
</gene>
<accession>A0A7J5Z917</accession>
<reference evidence="2 3" key="1">
    <citation type="submission" date="2020-03" db="EMBL/GenBank/DDBJ databases">
        <title>Dissostichus mawsoni Genome sequencing and assembly.</title>
        <authorList>
            <person name="Park H."/>
        </authorList>
    </citation>
    <scope>NUCLEOTIDE SEQUENCE [LARGE SCALE GENOMIC DNA]</scope>
    <source>
        <strain evidence="2">DM0001</strain>
        <tissue evidence="2">Muscle</tissue>
    </source>
</reference>
<feature type="region of interest" description="Disordered" evidence="1">
    <location>
        <begin position="128"/>
        <end position="232"/>
    </location>
</feature>